<comment type="caution">
    <text evidence="2">The sequence shown here is derived from an EMBL/GenBank/DDBJ whole genome shotgun (WGS) entry which is preliminary data.</text>
</comment>
<keyword evidence="3" id="KW-1185">Reference proteome</keyword>
<feature type="region of interest" description="Disordered" evidence="1">
    <location>
        <begin position="102"/>
        <end position="130"/>
    </location>
</feature>
<organism evidence="2 3">
    <name type="scientific">Labeo rohita</name>
    <name type="common">Indian major carp</name>
    <name type="synonym">Cyprinus rohita</name>
    <dbReference type="NCBI Taxonomy" id="84645"/>
    <lineage>
        <taxon>Eukaryota</taxon>
        <taxon>Metazoa</taxon>
        <taxon>Chordata</taxon>
        <taxon>Craniata</taxon>
        <taxon>Vertebrata</taxon>
        <taxon>Euteleostomi</taxon>
        <taxon>Actinopterygii</taxon>
        <taxon>Neopterygii</taxon>
        <taxon>Teleostei</taxon>
        <taxon>Ostariophysi</taxon>
        <taxon>Cypriniformes</taxon>
        <taxon>Cyprinidae</taxon>
        <taxon>Labeoninae</taxon>
        <taxon>Labeonini</taxon>
        <taxon>Labeo</taxon>
    </lineage>
</organism>
<evidence type="ECO:0000256" key="1">
    <source>
        <dbReference type="SAM" id="MobiDB-lite"/>
    </source>
</evidence>
<feature type="region of interest" description="Disordered" evidence="1">
    <location>
        <begin position="65"/>
        <end position="90"/>
    </location>
</feature>
<evidence type="ECO:0000313" key="2">
    <source>
        <dbReference type="EMBL" id="KAI2646067.1"/>
    </source>
</evidence>
<dbReference type="EMBL" id="JACTAM010002017">
    <property type="protein sequence ID" value="KAI2646067.1"/>
    <property type="molecule type" value="Genomic_DNA"/>
</dbReference>
<evidence type="ECO:0000313" key="3">
    <source>
        <dbReference type="Proteomes" id="UP000830375"/>
    </source>
</evidence>
<dbReference type="Proteomes" id="UP000830375">
    <property type="component" value="Unassembled WGS sequence"/>
</dbReference>
<feature type="compositionally biased region" description="Basic residues" evidence="1">
    <location>
        <begin position="104"/>
        <end position="114"/>
    </location>
</feature>
<gene>
    <name evidence="2" type="ORF">H4Q32_023925</name>
</gene>
<sequence>MAVISAGAVDNPQADDLIVCVYSPVREVAVTETVTFQIVCDYCYVFIGRMRSVTRKSNAITFIKQSTRRQEQTGTAGKSKNQTCDPRRNKYTGVGGWAPWKSVPGRHRVHRRRTSRADQGAQGATADHSVHNTMVGPGVRGAMAQSIVQAAMLPTVHMAMVGQGVQEAMAEYTVHSAMAGQGVQEAMAEYTVHSAMAGQGVQEAMAEYTVHSAMAD</sequence>
<feature type="compositionally biased region" description="Polar residues" evidence="1">
    <location>
        <begin position="72"/>
        <end position="84"/>
    </location>
</feature>
<accession>A0ABQ8L5Q1</accession>
<protein>
    <submittedName>
        <fullName evidence="2">Choline O-acetyltransferase</fullName>
    </submittedName>
</protein>
<reference evidence="2 3" key="1">
    <citation type="submission" date="2022-01" db="EMBL/GenBank/DDBJ databases">
        <title>A high-quality chromosome-level genome assembly of rohu carp, Labeo rohita.</title>
        <authorList>
            <person name="Arick M.A. II"/>
            <person name="Hsu C.-Y."/>
            <person name="Magbanua Z."/>
            <person name="Pechanova O."/>
            <person name="Grover C."/>
            <person name="Miller E."/>
            <person name="Thrash A."/>
            <person name="Ezzel L."/>
            <person name="Alam S."/>
            <person name="Benzie J."/>
            <person name="Hamilton M."/>
            <person name="Karsi A."/>
            <person name="Lawrence M.L."/>
            <person name="Peterson D.G."/>
        </authorList>
    </citation>
    <scope>NUCLEOTIDE SEQUENCE [LARGE SCALE GENOMIC DNA]</scope>
    <source>
        <strain evidence="3">BAU-BD-2019</strain>
        <tissue evidence="2">Blood</tissue>
    </source>
</reference>
<proteinExistence type="predicted"/>
<name>A0ABQ8L5Q1_LABRO</name>